<gene>
    <name evidence="9" type="ORF">CRM22_009058</name>
</gene>
<organism evidence="9 10">
    <name type="scientific">Opisthorchis felineus</name>
    <dbReference type="NCBI Taxonomy" id="147828"/>
    <lineage>
        <taxon>Eukaryota</taxon>
        <taxon>Metazoa</taxon>
        <taxon>Spiralia</taxon>
        <taxon>Lophotrochozoa</taxon>
        <taxon>Platyhelminthes</taxon>
        <taxon>Trematoda</taxon>
        <taxon>Digenea</taxon>
        <taxon>Opisthorchiida</taxon>
        <taxon>Opisthorchiata</taxon>
        <taxon>Opisthorchiidae</taxon>
        <taxon>Opisthorchis</taxon>
    </lineage>
</organism>
<evidence type="ECO:0000256" key="7">
    <source>
        <dbReference type="SAM" id="SignalP"/>
    </source>
</evidence>
<keyword evidence="10" id="KW-1185">Reference proteome</keyword>
<dbReference type="InterPro" id="IPR035914">
    <property type="entry name" value="Sperma_CUB_dom_sf"/>
</dbReference>
<dbReference type="OrthoDB" id="5975444at2759"/>
<evidence type="ECO:0000256" key="5">
    <source>
        <dbReference type="PROSITE-ProRule" id="PRU00059"/>
    </source>
</evidence>
<accession>A0A4S2LG98</accession>
<dbReference type="Proteomes" id="UP000308267">
    <property type="component" value="Unassembled WGS sequence"/>
</dbReference>
<evidence type="ECO:0000256" key="2">
    <source>
        <dbReference type="ARBA" id="ARBA00022737"/>
    </source>
</evidence>
<feature type="region of interest" description="Disordered" evidence="6">
    <location>
        <begin position="145"/>
        <end position="168"/>
    </location>
</feature>
<keyword evidence="4" id="KW-0325">Glycoprotein</keyword>
<evidence type="ECO:0000256" key="4">
    <source>
        <dbReference type="ARBA" id="ARBA00023180"/>
    </source>
</evidence>
<dbReference type="SMART" id="SM00042">
    <property type="entry name" value="CUB"/>
    <property type="match status" value="2"/>
</dbReference>
<dbReference type="Pfam" id="PF00431">
    <property type="entry name" value="CUB"/>
    <property type="match status" value="2"/>
</dbReference>
<evidence type="ECO:0000259" key="8">
    <source>
        <dbReference type="PROSITE" id="PS01180"/>
    </source>
</evidence>
<feature type="domain" description="CUB" evidence="8">
    <location>
        <begin position="26"/>
        <end position="139"/>
    </location>
</feature>
<dbReference type="InterPro" id="IPR000859">
    <property type="entry name" value="CUB_dom"/>
</dbReference>
<dbReference type="AlphaFoldDB" id="A0A4S2LG98"/>
<dbReference type="STRING" id="147828.A0A4S2LG98"/>
<dbReference type="PROSITE" id="PS01180">
    <property type="entry name" value="CUB"/>
    <property type="match status" value="2"/>
</dbReference>
<protein>
    <recommendedName>
        <fullName evidence="8">CUB domain-containing protein</fullName>
    </recommendedName>
</protein>
<feature type="domain" description="CUB" evidence="8">
    <location>
        <begin position="168"/>
        <end position="281"/>
    </location>
</feature>
<reference evidence="9 10" key="1">
    <citation type="journal article" date="2019" name="BMC Genomics">
        <title>New insights from Opisthorchis felineus genome: update on genomics of the epidemiologically important liver flukes.</title>
        <authorList>
            <person name="Ershov N.I."/>
            <person name="Mordvinov V.A."/>
            <person name="Prokhortchouk E.B."/>
            <person name="Pakharukova M.Y."/>
            <person name="Gunbin K.V."/>
            <person name="Ustyantsev K."/>
            <person name="Genaev M.A."/>
            <person name="Blinov A.G."/>
            <person name="Mazur A."/>
            <person name="Boulygina E."/>
            <person name="Tsygankova S."/>
            <person name="Khrameeva E."/>
            <person name="Chekanov N."/>
            <person name="Fan G."/>
            <person name="Xiao A."/>
            <person name="Zhang H."/>
            <person name="Xu X."/>
            <person name="Yang H."/>
            <person name="Solovyev V."/>
            <person name="Lee S.M."/>
            <person name="Liu X."/>
            <person name="Afonnikov D.A."/>
            <person name="Skryabin K.G."/>
        </authorList>
    </citation>
    <scope>NUCLEOTIDE SEQUENCE [LARGE SCALE GENOMIC DNA]</scope>
    <source>
        <strain evidence="9">AK-0245</strain>
        <tissue evidence="9">Whole organism</tissue>
    </source>
</reference>
<comment type="caution">
    <text evidence="9">The sequence shown here is derived from an EMBL/GenBank/DDBJ whole genome shotgun (WGS) entry which is preliminary data.</text>
</comment>
<dbReference type="EMBL" id="SJOL01008830">
    <property type="protein sequence ID" value="TGZ59459.1"/>
    <property type="molecule type" value="Genomic_DNA"/>
</dbReference>
<evidence type="ECO:0000256" key="3">
    <source>
        <dbReference type="ARBA" id="ARBA00023157"/>
    </source>
</evidence>
<feature type="chain" id="PRO_5036121959" description="CUB domain-containing protein" evidence="7">
    <location>
        <begin position="19"/>
        <end position="282"/>
    </location>
</feature>
<dbReference type="CDD" id="cd00041">
    <property type="entry name" value="CUB"/>
    <property type="match status" value="2"/>
</dbReference>
<evidence type="ECO:0000313" key="10">
    <source>
        <dbReference type="Proteomes" id="UP000308267"/>
    </source>
</evidence>
<sequence length="282" mass="31262">MIFQLLLCIAIGLRCGLAGQAEEPKCGEELPGEAGSFQSPGYPIIYPDKLNCTWTIKRPAKPSILKFVGFEVEMPLFGGGCEFDYVLVTVGSGPSAETYGPLCGYKHPEDIKYEKEVTIKFISDRIHAYKGFAALYYPEDATETLSTPVPETTTTGKEENITRTPYPCGGNLKGPSGNISSPEYPNNYPNDLGCSWTIEQPSKPGVLKFETFDVERVNWGERCQFDYLYVFVGTGSHVISHGPFCGNQLPDPIEYNETVQVTFTTDRNVTRKGFLLEFSPKE</sequence>
<dbReference type="FunFam" id="2.60.120.290:FF:000003">
    <property type="entry name" value="Neuropilin"/>
    <property type="match status" value="1"/>
</dbReference>
<dbReference type="PANTHER" id="PTHR24251">
    <property type="entry name" value="OVOCHYMASE-RELATED"/>
    <property type="match status" value="1"/>
</dbReference>
<evidence type="ECO:0000256" key="1">
    <source>
        <dbReference type="ARBA" id="ARBA00022729"/>
    </source>
</evidence>
<comment type="caution">
    <text evidence="5">Lacks conserved residue(s) required for the propagation of feature annotation.</text>
</comment>
<evidence type="ECO:0000313" key="9">
    <source>
        <dbReference type="EMBL" id="TGZ59458.1"/>
    </source>
</evidence>
<feature type="signal peptide" evidence="7">
    <location>
        <begin position="1"/>
        <end position="18"/>
    </location>
</feature>
<keyword evidence="2" id="KW-0677">Repeat</keyword>
<dbReference type="EMBL" id="SJOL01008830">
    <property type="protein sequence ID" value="TGZ59458.1"/>
    <property type="molecule type" value="Genomic_DNA"/>
</dbReference>
<evidence type="ECO:0000256" key="6">
    <source>
        <dbReference type="SAM" id="MobiDB-lite"/>
    </source>
</evidence>
<dbReference type="SUPFAM" id="SSF49854">
    <property type="entry name" value="Spermadhesin, CUB domain"/>
    <property type="match status" value="2"/>
</dbReference>
<dbReference type="Gene3D" id="2.60.120.290">
    <property type="entry name" value="Spermadhesin, CUB domain"/>
    <property type="match status" value="2"/>
</dbReference>
<proteinExistence type="predicted"/>
<keyword evidence="3" id="KW-1015">Disulfide bond</keyword>
<name>A0A4S2LG98_OPIFE</name>
<feature type="compositionally biased region" description="Low complexity" evidence="6">
    <location>
        <begin position="145"/>
        <end position="155"/>
    </location>
</feature>
<keyword evidence="1 7" id="KW-0732">Signal</keyword>